<protein>
    <recommendedName>
        <fullName evidence="7">Endolytic murein transglycosylase</fullName>
        <ecNumber evidence="7">4.2.2.29</ecNumber>
    </recommendedName>
    <alternativeName>
        <fullName evidence="7">Peptidoglycan lytic transglycosylase</fullName>
    </alternativeName>
    <alternativeName>
        <fullName evidence="7">Peptidoglycan polymerization terminase</fullName>
    </alternativeName>
</protein>
<keyword evidence="1 7" id="KW-1003">Cell membrane</keyword>
<evidence type="ECO:0000256" key="3">
    <source>
        <dbReference type="ARBA" id="ARBA00022989"/>
    </source>
</evidence>
<dbReference type="NCBIfam" id="TIGR00247">
    <property type="entry name" value="endolytic transglycosylase MltG"/>
    <property type="match status" value="1"/>
</dbReference>
<keyword evidence="6 7" id="KW-0961">Cell wall biogenesis/degradation</keyword>
<evidence type="ECO:0000256" key="2">
    <source>
        <dbReference type="ARBA" id="ARBA00022692"/>
    </source>
</evidence>
<reference evidence="8 9" key="1">
    <citation type="submission" date="2020-02" db="EMBL/GenBank/DDBJ databases">
        <title>Balneolaceae bacterium YR4-1, complete genome.</title>
        <authorList>
            <person name="Li Y."/>
            <person name="Wu S."/>
        </authorList>
    </citation>
    <scope>NUCLEOTIDE SEQUENCE [LARGE SCALE GENOMIC DNA]</scope>
    <source>
        <strain evidence="8 9">YR4-1</strain>
    </source>
</reference>
<dbReference type="GO" id="GO:0071555">
    <property type="term" value="P:cell wall organization"/>
    <property type="evidence" value="ECO:0007669"/>
    <property type="project" value="UniProtKB-KW"/>
</dbReference>
<gene>
    <name evidence="7 8" type="primary">mltG</name>
    <name evidence="8" type="ORF">G3570_07420</name>
</gene>
<dbReference type="GO" id="GO:0009252">
    <property type="term" value="P:peptidoglycan biosynthetic process"/>
    <property type="evidence" value="ECO:0007669"/>
    <property type="project" value="UniProtKB-UniRule"/>
</dbReference>
<evidence type="ECO:0000256" key="7">
    <source>
        <dbReference type="HAMAP-Rule" id="MF_02065"/>
    </source>
</evidence>
<keyword evidence="2 7" id="KW-0812">Transmembrane</keyword>
<dbReference type="GO" id="GO:0008932">
    <property type="term" value="F:lytic endotransglycosylase activity"/>
    <property type="evidence" value="ECO:0007669"/>
    <property type="project" value="UniProtKB-UniRule"/>
</dbReference>
<dbReference type="CDD" id="cd08010">
    <property type="entry name" value="MltG_like"/>
    <property type="match status" value="1"/>
</dbReference>
<evidence type="ECO:0000313" key="9">
    <source>
        <dbReference type="Proteomes" id="UP000473278"/>
    </source>
</evidence>
<evidence type="ECO:0000256" key="4">
    <source>
        <dbReference type="ARBA" id="ARBA00023136"/>
    </source>
</evidence>
<dbReference type="EC" id="4.2.2.29" evidence="7"/>
<comment type="similarity">
    <text evidence="7">Belongs to the transglycosylase MltG family.</text>
</comment>
<evidence type="ECO:0000313" key="8">
    <source>
        <dbReference type="EMBL" id="NGP76456.1"/>
    </source>
</evidence>
<dbReference type="Proteomes" id="UP000473278">
    <property type="component" value="Unassembled WGS sequence"/>
</dbReference>
<evidence type="ECO:0000256" key="6">
    <source>
        <dbReference type="ARBA" id="ARBA00023316"/>
    </source>
</evidence>
<comment type="function">
    <text evidence="7">Functions as a peptidoglycan terminase that cleaves nascent peptidoglycan strands endolytically to terminate their elongation.</text>
</comment>
<dbReference type="EMBL" id="JAALLT010000002">
    <property type="protein sequence ID" value="NGP76456.1"/>
    <property type="molecule type" value="Genomic_DNA"/>
</dbReference>
<organism evidence="8 9">
    <name type="scientific">Halalkalibaculum roseum</name>
    <dbReference type="NCBI Taxonomy" id="2709311"/>
    <lineage>
        <taxon>Bacteria</taxon>
        <taxon>Pseudomonadati</taxon>
        <taxon>Balneolota</taxon>
        <taxon>Balneolia</taxon>
        <taxon>Balneolales</taxon>
        <taxon>Balneolaceae</taxon>
        <taxon>Halalkalibaculum</taxon>
    </lineage>
</organism>
<keyword evidence="4 7" id="KW-0472">Membrane</keyword>
<feature type="site" description="Important for catalytic activity" evidence="7">
    <location>
        <position position="205"/>
    </location>
</feature>
<dbReference type="Gene3D" id="3.30.160.60">
    <property type="entry name" value="Classic Zinc Finger"/>
    <property type="match status" value="1"/>
</dbReference>
<evidence type="ECO:0000256" key="1">
    <source>
        <dbReference type="ARBA" id="ARBA00022475"/>
    </source>
</evidence>
<dbReference type="GO" id="GO:0005886">
    <property type="term" value="C:plasma membrane"/>
    <property type="evidence" value="ECO:0007669"/>
    <property type="project" value="UniProtKB-UniRule"/>
</dbReference>
<dbReference type="AlphaFoldDB" id="A0A6M1SWL0"/>
<dbReference type="Pfam" id="PF02618">
    <property type="entry name" value="YceG"/>
    <property type="match status" value="1"/>
</dbReference>
<keyword evidence="5 7" id="KW-0456">Lyase</keyword>
<keyword evidence="3 7" id="KW-1133">Transmembrane helix</keyword>
<comment type="caution">
    <text evidence="8">The sequence shown here is derived from an EMBL/GenBank/DDBJ whole genome shotgun (WGS) entry which is preliminary data.</text>
</comment>
<sequence>MLLVMVLIAGSRLMRLESGDAISAEKEYELYLNDSINLEELTAIFADSGIVQDTSELKWAARLLGWNRFSNGHYKIDGNYSYDSLLSKMARGIQDPVTVTLIPGSTEERLADRMINTFQFDSASFYKTLNDSVFIKELNIDRKDLLGRLFPDTYSLYWTTTPESVLKRILNEFQNSVIEPNKEAFSEIDKTVDEIVTLASIIEWEATRDEEKRKISGLYWNRLNRGMRLQADPTVNFVVNERRRLLYEDYEIDHPYNTYMNSGLPPGPITNPSLSSIEAALDPASHDYLYMVASPEGTHVFSETFEEHKRESAKWRKWIREQYREKRRREAEENSRNSR</sequence>
<dbReference type="RefSeq" id="WP_165141284.1">
    <property type="nucleotide sequence ID" value="NZ_JAALLT010000002.1"/>
</dbReference>
<proteinExistence type="inferred from homology"/>
<name>A0A6M1SWL0_9BACT</name>
<comment type="catalytic activity">
    <reaction evidence="7">
        <text>a peptidoglycan chain = a peptidoglycan chain with N-acetyl-1,6-anhydromuramyl-[peptide] at the reducing end + a peptidoglycan chain with N-acetylglucosamine at the non-reducing end.</text>
        <dbReference type="EC" id="4.2.2.29"/>
    </reaction>
</comment>
<dbReference type="PANTHER" id="PTHR30518:SF2">
    <property type="entry name" value="ENDOLYTIC MUREIN TRANSGLYCOSYLASE"/>
    <property type="match status" value="1"/>
</dbReference>
<dbReference type="HAMAP" id="MF_02065">
    <property type="entry name" value="MltG"/>
    <property type="match status" value="1"/>
</dbReference>
<evidence type="ECO:0000256" key="5">
    <source>
        <dbReference type="ARBA" id="ARBA00023239"/>
    </source>
</evidence>
<accession>A0A6M1SWL0</accession>
<dbReference type="InterPro" id="IPR003770">
    <property type="entry name" value="MLTG-like"/>
</dbReference>
<keyword evidence="9" id="KW-1185">Reference proteome</keyword>
<dbReference type="PANTHER" id="PTHR30518">
    <property type="entry name" value="ENDOLYTIC MUREIN TRANSGLYCOSYLASE"/>
    <property type="match status" value="1"/>
</dbReference>